<dbReference type="EMBL" id="QDEB01035713">
    <property type="protein sequence ID" value="RZC39297.1"/>
    <property type="molecule type" value="Genomic_DNA"/>
</dbReference>
<protein>
    <recommendedName>
        <fullName evidence="3">DDE 3 domain containing protein</fullName>
    </recommendedName>
</protein>
<evidence type="ECO:0000313" key="1">
    <source>
        <dbReference type="EMBL" id="RZC39297.1"/>
    </source>
</evidence>
<dbReference type="OrthoDB" id="6764613at2759"/>
<name>A0A482W3P2_ASBVE</name>
<dbReference type="Proteomes" id="UP000292052">
    <property type="component" value="Unassembled WGS sequence"/>
</dbReference>
<organism evidence="1 2">
    <name type="scientific">Asbolus verrucosus</name>
    <name type="common">Desert ironclad beetle</name>
    <dbReference type="NCBI Taxonomy" id="1661398"/>
    <lineage>
        <taxon>Eukaryota</taxon>
        <taxon>Metazoa</taxon>
        <taxon>Ecdysozoa</taxon>
        <taxon>Arthropoda</taxon>
        <taxon>Hexapoda</taxon>
        <taxon>Insecta</taxon>
        <taxon>Pterygota</taxon>
        <taxon>Neoptera</taxon>
        <taxon>Endopterygota</taxon>
        <taxon>Coleoptera</taxon>
        <taxon>Polyphaga</taxon>
        <taxon>Cucujiformia</taxon>
        <taxon>Tenebrionidae</taxon>
        <taxon>Pimeliinae</taxon>
        <taxon>Asbolus</taxon>
    </lineage>
</organism>
<proteinExistence type="predicted"/>
<dbReference type="AlphaFoldDB" id="A0A482W3P2"/>
<keyword evidence="2" id="KW-1185">Reference proteome</keyword>
<accession>A0A482W3P2</accession>
<evidence type="ECO:0000313" key="2">
    <source>
        <dbReference type="Proteomes" id="UP000292052"/>
    </source>
</evidence>
<reference evidence="1 2" key="1">
    <citation type="submission" date="2017-03" db="EMBL/GenBank/DDBJ databases">
        <title>Genome of the blue death feigning beetle - Asbolus verrucosus.</title>
        <authorList>
            <person name="Rider S.D."/>
        </authorList>
    </citation>
    <scope>NUCLEOTIDE SEQUENCE [LARGE SCALE GENOMIC DNA]</scope>
    <source>
        <strain evidence="1">Butters</strain>
        <tissue evidence="1">Head and leg muscle</tissue>
    </source>
</reference>
<comment type="caution">
    <text evidence="1">The sequence shown here is derived from an EMBL/GenBank/DDBJ whole genome shotgun (WGS) entry which is preliminary data.</text>
</comment>
<sequence length="70" mass="8429">MNHKYFGDWFQKLLNNLHKPSLTILDNTPYHSRIKNKQPTSICKTKDITDWLQELINKISSTQLMKWLNR</sequence>
<gene>
    <name evidence="1" type="ORF">BDFB_014820</name>
</gene>
<evidence type="ECO:0008006" key="3">
    <source>
        <dbReference type="Google" id="ProtNLM"/>
    </source>
</evidence>